<evidence type="ECO:0000313" key="3">
    <source>
        <dbReference type="Proteomes" id="UP000323221"/>
    </source>
</evidence>
<dbReference type="PANTHER" id="PTHR28008:SF1">
    <property type="entry name" value="DOMAIN PROTEIN, PUTATIVE (AFU_ORTHOLOGUE AFUA_3G10980)-RELATED"/>
    <property type="match status" value="1"/>
</dbReference>
<name>A0A5M8QJ02_9MICO</name>
<feature type="transmembrane region" description="Helical" evidence="1">
    <location>
        <begin position="94"/>
        <end position="111"/>
    </location>
</feature>
<proteinExistence type="predicted"/>
<evidence type="ECO:0000256" key="1">
    <source>
        <dbReference type="SAM" id="Phobius"/>
    </source>
</evidence>
<feature type="transmembrane region" description="Helical" evidence="1">
    <location>
        <begin position="6"/>
        <end position="26"/>
    </location>
</feature>
<dbReference type="RefSeq" id="WP_128189028.1">
    <property type="nucleotide sequence ID" value="NZ_VOIR01000012.1"/>
</dbReference>
<evidence type="ECO:0000313" key="2">
    <source>
        <dbReference type="EMBL" id="KAA6435248.1"/>
    </source>
</evidence>
<dbReference type="Proteomes" id="UP000323221">
    <property type="component" value="Unassembled WGS sequence"/>
</dbReference>
<organism evidence="2 3">
    <name type="scientific">Agrococcus sediminis</name>
    <dbReference type="NCBI Taxonomy" id="2599924"/>
    <lineage>
        <taxon>Bacteria</taxon>
        <taxon>Bacillati</taxon>
        <taxon>Actinomycetota</taxon>
        <taxon>Actinomycetes</taxon>
        <taxon>Micrococcales</taxon>
        <taxon>Microbacteriaceae</taxon>
        <taxon>Agrococcus</taxon>
    </lineage>
</organism>
<keyword evidence="1" id="KW-0812">Transmembrane</keyword>
<comment type="caution">
    <text evidence="2">The sequence shown here is derived from an EMBL/GenBank/DDBJ whole genome shotgun (WGS) entry which is preliminary data.</text>
</comment>
<reference evidence="2 3" key="1">
    <citation type="submission" date="2019-08" db="EMBL/GenBank/DDBJ databases">
        <title>Agrococcus lahaulensis sp. nov., isolated from a cold desert of the Indian Himalayas.</title>
        <authorList>
            <person name="Qu J.H."/>
        </authorList>
    </citation>
    <scope>NUCLEOTIDE SEQUENCE [LARGE SCALE GENOMIC DNA]</scope>
    <source>
        <strain evidence="2 3">NS18</strain>
    </source>
</reference>
<dbReference type="AlphaFoldDB" id="A0A5M8QJ02"/>
<dbReference type="PANTHER" id="PTHR28008">
    <property type="entry name" value="DOMAIN PROTEIN, PUTATIVE (AFU_ORTHOLOGUE AFUA_3G10980)-RELATED"/>
    <property type="match status" value="1"/>
</dbReference>
<keyword evidence="3" id="KW-1185">Reference proteome</keyword>
<accession>A0A5M8QJ02</accession>
<dbReference type="EMBL" id="VOIR01000012">
    <property type="protein sequence ID" value="KAA6435248.1"/>
    <property type="molecule type" value="Genomic_DNA"/>
</dbReference>
<feature type="transmembrane region" description="Helical" evidence="1">
    <location>
        <begin position="47"/>
        <end position="74"/>
    </location>
</feature>
<protein>
    <submittedName>
        <fullName evidence="2">VanZ family protein</fullName>
    </submittedName>
</protein>
<gene>
    <name evidence="2" type="ORF">FQ330_05730</name>
</gene>
<sequence length="124" mass="12667">MRVGVRRAAGALFALALVAQLVVLYLPSPPSDLPQAPGLDKVLHAAVFLAPALLGVLAGLAPAWLGAALAAHAVASELIQHALLAERSGDPWDAVADLVGVALGLALGLLLRRRLAGRRRVPAA</sequence>
<keyword evidence="1" id="KW-0472">Membrane</keyword>
<keyword evidence="1" id="KW-1133">Transmembrane helix</keyword>